<dbReference type="FunFam" id="3.40.50.12780:FF:000014">
    <property type="entry name" value="Nonribosomal peptide synthetase 1"/>
    <property type="match status" value="1"/>
</dbReference>
<feature type="domain" description="Carrier" evidence="6">
    <location>
        <begin position="752"/>
        <end position="828"/>
    </location>
</feature>
<evidence type="ECO:0000259" key="6">
    <source>
        <dbReference type="PROSITE" id="PS50075"/>
    </source>
</evidence>
<dbReference type="InterPro" id="IPR006162">
    <property type="entry name" value="Ppantetheine_attach_site"/>
</dbReference>
<evidence type="ECO:0000256" key="3">
    <source>
        <dbReference type="ARBA" id="ARBA00022598"/>
    </source>
</evidence>
<dbReference type="OrthoDB" id="416786at2759"/>
<dbReference type="PROSITE" id="PS50075">
    <property type="entry name" value="CARRIER"/>
    <property type="match status" value="2"/>
</dbReference>
<dbReference type="InterPro" id="IPR042099">
    <property type="entry name" value="ANL_N_sf"/>
</dbReference>
<dbReference type="Pfam" id="PF00550">
    <property type="entry name" value="PP-binding"/>
    <property type="match status" value="2"/>
</dbReference>
<dbReference type="EMBL" id="MSFM01000015">
    <property type="protein sequence ID" value="PKY00251.1"/>
    <property type="molecule type" value="Genomic_DNA"/>
</dbReference>
<comment type="caution">
    <text evidence="7">The sequence shown here is derived from an EMBL/GenBank/DDBJ whole genome shotgun (WGS) entry which is preliminary data.</text>
</comment>
<dbReference type="PROSITE" id="PS00455">
    <property type="entry name" value="AMP_BINDING"/>
    <property type="match status" value="1"/>
</dbReference>
<evidence type="ECO:0000313" key="8">
    <source>
        <dbReference type="Proteomes" id="UP000234254"/>
    </source>
</evidence>
<dbReference type="InterPro" id="IPR045851">
    <property type="entry name" value="AMP-bd_C_sf"/>
</dbReference>
<dbReference type="SMART" id="SM00823">
    <property type="entry name" value="PKS_PP"/>
    <property type="match status" value="2"/>
</dbReference>
<gene>
    <name evidence="7" type="ORF">P168DRAFT_276125</name>
</gene>
<dbReference type="PANTHER" id="PTHR45527">
    <property type="entry name" value="NONRIBOSOMAL PEPTIDE SYNTHETASE"/>
    <property type="match status" value="1"/>
</dbReference>
<dbReference type="Gene3D" id="3.30.559.30">
    <property type="entry name" value="Nonribosomal peptide synthetase, condensation domain"/>
    <property type="match status" value="3"/>
</dbReference>
<accession>A0A2I1CRJ5</accession>
<keyword evidence="2" id="KW-0597">Phosphoprotein</keyword>
<dbReference type="CDD" id="cd05918">
    <property type="entry name" value="A_NRPS_SidN3_like"/>
    <property type="match status" value="1"/>
</dbReference>
<keyword evidence="4" id="KW-0808">Transferase</keyword>
<evidence type="ECO:0000256" key="1">
    <source>
        <dbReference type="ARBA" id="ARBA00022450"/>
    </source>
</evidence>
<dbReference type="PROSITE" id="PS00012">
    <property type="entry name" value="PHOSPHOPANTETHEINE"/>
    <property type="match status" value="1"/>
</dbReference>
<evidence type="ECO:0000256" key="5">
    <source>
        <dbReference type="ARBA" id="ARBA00029454"/>
    </source>
</evidence>
<dbReference type="GO" id="GO:0031177">
    <property type="term" value="F:phosphopantetheine binding"/>
    <property type="evidence" value="ECO:0007669"/>
    <property type="project" value="InterPro"/>
</dbReference>
<dbReference type="GO" id="GO:0044550">
    <property type="term" value="P:secondary metabolite biosynthetic process"/>
    <property type="evidence" value="ECO:0007669"/>
    <property type="project" value="TreeGrafter"/>
</dbReference>
<keyword evidence="3" id="KW-0436">Ligase</keyword>
<dbReference type="RefSeq" id="XP_024688845.1">
    <property type="nucleotide sequence ID" value="XM_024835533.1"/>
</dbReference>
<dbReference type="Gene3D" id="3.30.300.30">
    <property type="match status" value="1"/>
</dbReference>
<dbReference type="InterPro" id="IPR020806">
    <property type="entry name" value="PKS_PP-bd"/>
</dbReference>
<proteinExistence type="inferred from homology"/>
<dbReference type="Gene3D" id="3.40.50.12780">
    <property type="entry name" value="N-terminal domain of ligase-like"/>
    <property type="match status" value="1"/>
</dbReference>
<dbReference type="InterPro" id="IPR000873">
    <property type="entry name" value="AMP-dep_synth/lig_dom"/>
</dbReference>
<dbReference type="SUPFAM" id="SSF47336">
    <property type="entry name" value="ACP-like"/>
    <property type="match status" value="2"/>
</dbReference>
<dbReference type="InterPro" id="IPR010071">
    <property type="entry name" value="AA_adenyl_dom"/>
</dbReference>
<organism evidence="7 8">
    <name type="scientific">Aspergillus campestris (strain IBT 28561)</name>
    <dbReference type="NCBI Taxonomy" id="1392248"/>
    <lineage>
        <taxon>Eukaryota</taxon>
        <taxon>Fungi</taxon>
        <taxon>Dikarya</taxon>
        <taxon>Ascomycota</taxon>
        <taxon>Pezizomycotina</taxon>
        <taxon>Eurotiomycetes</taxon>
        <taxon>Eurotiomycetidae</taxon>
        <taxon>Eurotiales</taxon>
        <taxon>Aspergillaceae</taxon>
        <taxon>Aspergillus</taxon>
        <taxon>Aspergillus subgen. Circumdati</taxon>
    </lineage>
</organism>
<dbReference type="InterPro" id="IPR023213">
    <property type="entry name" value="CAT-like_dom_sf"/>
</dbReference>
<dbReference type="InterPro" id="IPR001242">
    <property type="entry name" value="Condensation_dom"/>
</dbReference>
<keyword evidence="8" id="KW-1185">Reference proteome</keyword>
<dbReference type="PANTHER" id="PTHR45527:SF16">
    <property type="entry name" value="NONRIBOSOMAL PEPTIDE SYNTHASE ATNA-RELATED"/>
    <property type="match status" value="1"/>
</dbReference>
<dbReference type="GO" id="GO:0043041">
    <property type="term" value="P:amino acid activation for nonribosomal peptide biosynthetic process"/>
    <property type="evidence" value="ECO:0007669"/>
    <property type="project" value="TreeGrafter"/>
</dbReference>
<evidence type="ECO:0000256" key="4">
    <source>
        <dbReference type="ARBA" id="ARBA00022679"/>
    </source>
</evidence>
<dbReference type="SUPFAM" id="SSF56801">
    <property type="entry name" value="Acetyl-CoA synthetase-like"/>
    <property type="match status" value="1"/>
</dbReference>
<dbReference type="VEuPathDB" id="FungiDB:P168DRAFT_276125"/>
<dbReference type="NCBIfam" id="TIGR01733">
    <property type="entry name" value="AA-adenyl-dom"/>
    <property type="match status" value="1"/>
</dbReference>
<dbReference type="SUPFAM" id="SSF52777">
    <property type="entry name" value="CoA-dependent acyltransferases"/>
    <property type="match status" value="5"/>
</dbReference>
<dbReference type="Gene3D" id="1.10.1200.10">
    <property type="entry name" value="ACP-like"/>
    <property type="match status" value="2"/>
</dbReference>
<comment type="similarity">
    <text evidence="5">Belongs to the NRP synthetase family.</text>
</comment>
<dbReference type="GO" id="GO:0005737">
    <property type="term" value="C:cytoplasm"/>
    <property type="evidence" value="ECO:0007669"/>
    <property type="project" value="TreeGrafter"/>
</dbReference>
<dbReference type="FunFam" id="3.40.50.980:FF:000001">
    <property type="entry name" value="Non-ribosomal peptide synthetase"/>
    <property type="match status" value="1"/>
</dbReference>
<dbReference type="Pfam" id="PF00501">
    <property type="entry name" value="AMP-binding"/>
    <property type="match status" value="1"/>
</dbReference>
<dbReference type="GeneID" id="36543057"/>
<name>A0A2I1CRJ5_ASPC2</name>
<dbReference type="Gene3D" id="3.30.559.10">
    <property type="entry name" value="Chloramphenicol acetyltransferase-like domain"/>
    <property type="match status" value="2"/>
</dbReference>
<protein>
    <submittedName>
        <fullName evidence="7">Nonribosomal peptide synthase SidD</fullName>
    </submittedName>
</protein>
<dbReference type="GO" id="GO:0016874">
    <property type="term" value="F:ligase activity"/>
    <property type="evidence" value="ECO:0007669"/>
    <property type="project" value="UniProtKB-KW"/>
</dbReference>
<dbReference type="GO" id="GO:0016740">
    <property type="term" value="F:transferase activity"/>
    <property type="evidence" value="ECO:0007669"/>
    <property type="project" value="UniProtKB-KW"/>
</dbReference>
<dbReference type="CDD" id="cd19545">
    <property type="entry name" value="FUM14_C_NRPS-like"/>
    <property type="match status" value="1"/>
</dbReference>
<sequence>MEDSHELSDHCIFPSLVCNCSIDPVVETVTLPIVEGIGHVPLDDISSTVRVIGVAWSIILSKYTDSQTVSFGILRNAGTNQSLEQWQATIDDRAPINSATKLQKIREWLATDNTYSNIFNTCVYFAGRPVAVAEPKICENVGTPMIGDITVLINDNPEGCEISMQYRTSVMDNHQAWNVIYALDSVLDCLVSQPLRPVTDSHILNAHHRGQLNEWNSQSPSEPLDSCVHTLFRLQCMMQPNAQAICAWDGSFSYHELGVYSSRVQAELMGHIAKRDSIVPILFEKSKWAVVAMLAVLKAGAAFVVLDPSYPSERLQDICDDVQASVILCSPDMAEKCRVKRAIVIDDLVLEWEKSRQSPPVASRDIAYVAYTSGSTGKPKGVLIEHGSFCTNAIAGRKPHNLDHRSRVLQFASYAFDVSIHESLTPLMLGGCVCIPSELERVNSLREAIARLQVNWAELTPSVARLLQPQDVPGIKTLILGGESMTAGDIAKWQDHVRLLCAYGPAECTVVSTIQPYVDKPYDIGRSFGGTCWIVDKDNHDCLLPIGATGELLIGGPIVGRGYLNRPDQTAASFIANPDWASGFGIGEDRMFYKTGDLARYLSDGSILYVGRKDSQVKVNGQRIELEEIEHHARHCFEDTYITAEIAVSKSKRSSLVLFVAGRQQFSEDSISCEIFRQSTVPFREKVRFAIDQLKNVLPRHMIPAAYIPLSFMPVSKTGKVARKVLKMALASLSDAQLSNYRPSSATANGHPPVTFTQRSIQNLFAEVLDQRVEGIGLDSGFFELGGDSISSIALVARAREQDIGLSVAHVFTYQTPGKLAANLEAIPENDDTTVLPFSLLRQTGKAEAFQCAIDQCGISADQVEDIYPCTPLQEACIVCTMNRPGSFQAQFSFEVPLAIDLTCLKQAWRKVSDANPILRTRIIQTTMLQMLQVVTSNDVELPWELVEEGNRVSQPMMGLGTPLVQFALSLPIDGNSPSTFTLMMHHSVFDGWSYRLVLEAAEAAFQGLDISRHAFAPFISYVSTIDMNSAKQYWALMLQDLRPVIFPRCPTPGYVPRSVATADCHVKLNGWPRGAYTPSMVIRLALALLISWCTDTNDVVFGVTVTGRTAPVSGIHQLMGPTIATLPLRVTLDPRMTMEDTLVIMQGQSTKMIPYEQVGLRTIKRTSEDAAAACGFQTLLVVQPPAKPKSPGTFQERPENTAEQLKYNSHVLTLVCDLEDSSLAVTGVADDALLPRDELLTLLHRFEYLLYQITDRPAAEVGSIIPVGVTNCMDGGLGSITRVPCVGIQKGTSDRPHSNGKAQPVANEVAFNHAKRVSDQSEREQAKLREIFAHVLGVEIKDVGIHDDFFALGGDSAVTMQVVMLSKQKGLSLTTLDIFDGRTVELIASRLEEQASLIPEYRPKKVKADKFSLLGLTSPGTGHVLTKARRAVGIQESEIEDIYPCTAVHLGLLLTQSLDPFKFRSYTIWEVTMSDSDHYSAADRLQNAWKILAHRHPVLRTVLVDIPARGGVNKTHHVVLKEALTDVHFLSCADDDALSLLRKSPLPDQQSYQSPLQFTICKTNTGRVLCKLEGGQALVDATSVLILMRELAQVCKDQPPDARGPLYSSAVEYLQNVSVADSHQYWKGIMAGIQPCIFPQLGVEALQQKQLHVASLSLTRVMALKKFCARNKFTVGNIFEVAWGLVLNRYTKSDDVCFGTLVSGRDLPIPEMQDLVGSFFNLLCARLHFNSQSSALDVLQQNQREIGNRLSHQHYPLTEAIRLSDHYGRRLFNTCVSMEQGLSSGVDEDGLRFKELSTHEPTEYDIVVTIGGQKDTVDVNMTYWSSVLTEKEASVLLETLRTSVNEIIGTRLPCDHYDSADDTLSASIKQNHSEVTAAS</sequence>
<dbReference type="Pfam" id="PF00668">
    <property type="entry name" value="Condensation"/>
    <property type="match status" value="2"/>
</dbReference>
<dbReference type="InterPro" id="IPR009081">
    <property type="entry name" value="PP-bd_ACP"/>
</dbReference>
<evidence type="ECO:0000313" key="7">
    <source>
        <dbReference type="EMBL" id="PKY00251.1"/>
    </source>
</evidence>
<dbReference type="InterPro" id="IPR036736">
    <property type="entry name" value="ACP-like_sf"/>
</dbReference>
<reference evidence="7" key="1">
    <citation type="submission" date="2016-12" db="EMBL/GenBank/DDBJ databases">
        <title>The genomes of Aspergillus section Nigri reveals drivers in fungal speciation.</title>
        <authorList>
            <consortium name="DOE Joint Genome Institute"/>
            <person name="Vesth T.C."/>
            <person name="Nybo J."/>
            <person name="Theobald S."/>
            <person name="Brandl J."/>
            <person name="Frisvad J.C."/>
            <person name="Nielsen K.F."/>
            <person name="Lyhne E.K."/>
            <person name="Kogle M.E."/>
            <person name="Kuo A."/>
            <person name="Riley R."/>
            <person name="Clum A."/>
            <person name="Nolan M."/>
            <person name="Lipzen A."/>
            <person name="Salamov A."/>
            <person name="Henrissat B."/>
            <person name="Wiebenga A."/>
            <person name="De vries R.P."/>
            <person name="Grigoriev I.V."/>
            <person name="Mortensen U.H."/>
            <person name="Andersen M.R."/>
            <person name="Baker S.E."/>
        </authorList>
    </citation>
    <scope>NUCLEOTIDE SEQUENCE</scope>
    <source>
        <strain evidence="7">IBT 28561</strain>
    </source>
</reference>
<feature type="domain" description="Carrier" evidence="6">
    <location>
        <begin position="1320"/>
        <end position="1396"/>
    </location>
</feature>
<dbReference type="CDD" id="cd19542">
    <property type="entry name" value="CT_NRPS-like"/>
    <property type="match status" value="1"/>
</dbReference>
<evidence type="ECO:0000256" key="2">
    <source>
        <dbReference type="ARBA" id="ARBA00022553"/>
    </source>
</evidence>
<dbReference type="InterPro" id="IPR020845">
    <property type="entry name" value="AMP-binding_CS"/>
</dbReference>
<dbReference type="Proteomes" id="UP000234254">
    <property type="component" value="Unassembled WGS sequence"/>
</dbReference>
<keyword evidence="1" id="KW-0596">Phosphopantetheine</keyword>